<evidence type="ECO:0000259" key="8">
    <source>
        <dbReference type="Pfam" id="PF02687"/>
    </source>
</evidence>
<sequence>MIKNYLKIAWRNLLKNKAHTFINVTGLSVGMAVAILIGLWIWDELSYDKYFQHYDRLVQVMQHQTFNGERGTQNSIPLPLGPKLRGDYTGPDKDFKYVVMSTWTQRHILAYKDKKLNQDGNYMQAEAPDMFALKMLRGTRGGLKDPSSIILSAKLARALFGDADPMNQMIKVDNRDLVKVTGVYEDLPRNNSFTDMAFILPWDLYVSTNAWLKGNMNEWGNNSWQIFAQLNPNSNIDQVSARIKNLKFNAMTIAKDKLGLSFKPSLFLHPMSKWHLYSEFKNGVIVGGNIEFVWMFGIIGTFVLLLACINFMNLSTARSEKRAKEVGIRKTLGSLRQQLITQFFSESLLVSVFAFAFSIILVQLSLSWFNQVSDKQMSILWSSPLFWAIGIIFTILTGVIAGSYPAFYLSSFEPVKVLKGTFRAGRLAALPRKILVVLQFTVSATLIIGTVVVFTQVQYTKNRPVGYSREGMIQVYHQTPDIHNHFEAVKYDLMKSGAISSIAESGSPITSIWSDQSGFSWQGMAPGLQPDFGVVRVSPDFGKTIGWQIKQGRDFSKEFISDSLGLVVNESAVKFMSMKDPVGQNIKWGDGTYRIIGVVKDMVMTSPYDPVMPTVFCQLKGDGGVTNVKLNPRMGTSEALGKIEAIYKQYDPGSPFTYEFTDTTYAKKFADEERTGKLAGFFTFLAIFISCMGLFGMASFMAEQRTKEIGVRKVLGASVTNLWGLMSKEFIVLVFISLVIATPIAHHFMSGWLLRYKYHADLSWWIFGLTAVGAMVITLLTVSYQSIKAATANPVKSLRSE</sequence>
<feature type="transmembrane region" description="Helical" evidence="7">
    <location>
        <begin position="762"/>
        <end position="782"/>
    </location>
</feature>
<feature type="transmembrane region" description="Helical" evidence="7">
    <location>
        <begin position="343"/>
        <end position="366"/>
    </location>
</feature>
<keyword evidence="11" id="KW-1185">Reference proteome</keyword>
<evidence type="ECO:0000256" key="6">
    <source>
        <dbReference type="ARBA" id="ARBA00038076"/>
    </source>
</evidence>
<evidence type="ECO:0000313" key="10">
    <source>
        <dbReference type="EMBL" id="QEC65404.1"/>
    </source>
</evidence>
<evidence type="ECO:0000313" key="11">
    <source>
        <dbReference type="Proteomes" id="UP000321479"/>
    </source>
</evidence>
<feature type="transmembrane region" description="Helical" evidence="7">
    <location>
        <begin position="430"/>
        <end position="454"/>
    </location>
</feature>
<keyword evidence="4 7" id="KW-1133">Transmembrane helix</keyword>
<feature type="transmembrane region" description="Helical" evidence="7">
    <location>
        <begin position="292"/>
        <end position="314"/>
    </location>
</feature>
<feature type="transmembrane region" description="Helical" evidence="7">
    <location>
        <begin position="386"/>
        <end position="409"/>
    </location>
</feature>
<evidence type="ECO:0000256" key="2">
    <source>
        <dbReference type="ARBA" id="ARBA00022475"/>
    </source>
</evidence>
<keyword evidence="5 7" id="KW-0472">Membrane</keyword>
<evidence type="ECO:0000259" key="9">
    <source>
        <dbReference type="Pfam" id="PF12704"/>
    </source>
</evidence>
<dbReference type="Pfam" id="PF02687">
    <property type="entry name" value="FtsX"/>
    <property type="match status" value="2"/>
</dbReference>
<keyword evidence="3 7" id="KW-0812">Transmembrane</keyword>
<evidence type="ECO:0000256" key="7">
    <source>
        <dbReference type="SAM" id="Phobius"/>
    </source>
</evidence>
<dbReference type="InterPro" id="IPR025857">
    <property type="entry name" value="MacB_PCD"/>
</dbReference>
<dbReference type="OrthoDB" id="1451596at2"/>
<evidence type="ECO:0000256" key="3">
    <source>
        <dbReference type="ARBA" id="ARBA00022692"/>
    </source>
</evidence>
<protein>
    <submittedName>
        <fullName evidence="10">FtsX-like permease family protein</fullName>
    </submittedName>
</protein>
<gene>
    <name evidence="10" type="ORF">FRZ54_23465</name>
</gene>
<name>A0A5B8V200_9SPHI</name>
<feature type="domain" description="ABC3 transporter permease C-terminal" evidence="8">
    <location>
        <begin position="681"/>
        <end position="794"/>
    </location>
</feature>
<dbReference type="PANTHER" id="PTHR30572">
    <property type="entry name" value="MEMBRANE COMPONENT OF TRANSPORTER-RELATED"/>
    <property type="match status" value="1"/>
</dbReference>
<evidence type="ECO:0000256" key="4">
    <source>
        <dbReference type="ARBA" id="ARBA00022989"/>
    </source>
</evidence>
<dbReference type="AlphaFoldDB" id="A0A5B8V200"/>
<dbReference type="EMBL" id="CP042436">
    <property type="protein sequence ID" value="QEC65404.1"/>
    <property type="molecule type" value="Genomic_DNA"/>
</dbReference>
<dbReference type="RefSeq" id="WP_147034229.1">
    <property type="nucleotide sequence ID" value="NZ_CP042436.1"/>
</dbReference>
<evidence type="ECO:0000256" key="1">
    <source>
        <dbReference type="ARBA" id="ARBA00004651"/>
    </source>
</evidence>
<feature type="domain" description="ABC3 transporter permease C-terminal" evidence="8">
    <location>
        <begin position="298"/>
        <end position="414"/>
    </location>
</feature>
<comment type="similarity">
    <text evidence="6">Belongs to the ABC-4 integral membrane protein family.</text>
</comment>
<feature type="transmembrane region" description="Helical" evidence="7">
    <location>
        <begin position="678"/>
        <end position="702"/>
    </location>
</feature>
<dbReference type="Proteomes" id="UP000321479">
    <property type="component" value="Chromosome"/>
</dbReference>
<dbReference type="GO" id="GO:0022857">
    <property type="term" value="F:transmembrane transporter activity"/>
    <property type="evidence" value="ECO:0007669"/>
    <property type="project" value="TreeGrafter"/>
</dbReference>
<feature type="domain" description="MacB-like periplasmic core" evidence="9">
    <location>
        <begin position="444"/>
        <end position="605"/>
    </location>
</feature>
<dbReference type="Pfam" id="PF12704">
    <property type="entry name" value="MacB_PCD"/>
    <property type="match status" value="2"/>
</dbReference>
<feature type="transmembrane region" description="Helical" evidence="7">
    <location>
        <begin position="21"/>
        <end position="42"/>
    </location>
</feature>
<reference evidence="10 11" key="1">
    <citation type="journal article" date="2017" name="Curr. Microbiol.">
        <title>Mucilaginibacter ginsenosidivorans sp. nov., Isolated from Soil of Ginseng Field.</title>
        <authorList>
            <person name="Kim M.M."/>
            <person name="Siddiqi M.Z."/>
            <person name="Im W.T."/>
        </authorList>
    </citation>
    <scope>NUCLEOTIDE SEQUENCE [LARGE SCALE GENOMIC DNA]</scope>
    <source>
        <strain evidence="10 11">Gsoil 3017</strain>
    </source>
</reference>
<evidence type="ECO:0000256" key="5">
    <source>
        <dbReference type="ARBA" id="ARBA00023136"/>
    </source>
</evidence>
<organism evidence="10 11">
    <name type="scientific">Mucilaginibacter ginsenosidivorans</name>
    <dbReference type="NCBI Taxonomy" id="398053"/>
    <lineage>
        <taxon>Bacteria</taxon>
        <taxon>Pseudomonadati</taxon>
        <taxon>Bacteroidota</taxon>
        <taxon>Sphingobacteriia</taxon>
        <taxon>Sphingobacteriales</taxon>
        <taxon>Sphingobacteriaceae</taxon>
        <taxon>Mucilaginibacter</taxon>
    </lineage>
</organism>
<comment type="subcellular location">
    <subcellularLocation>
        <location evidence="1">Cell membrane</location>
        <topology evidence="1">Multi-pass membrane protein</topology>
    </subcellularLocation>
</comment>
<accession>A0A5B8V200</accession>
<dbReference type="KEGG" id="mgin:FRZ54_23465"/>
<feature type="domain" description="MacB-like periplasmic core" evidence="9">
    <location>
        <begin position="20"/>
        <end position="245"/>
    </location>
</feature>
<proteinExistence type="inferred from homology"/>
<dbReference type="InterPro" id="IPR050250">
    <property type="entry name" value="Macrolide_Exporter_MacB"/>
</dbReference>
<feature type="transmembrane region" description="Helical" evidence="7">
    <location>
        <begin position="730"/>
        <end position="750"/>
    </location>
</feature>
<dbReference type="PANTHER" id="PTHR30572:SF4">
    <property type="entry name" value="ABC TRANSPORTER PERMEASE YTRF"/>
    <property type="match status" value="1"/>
</dbReference>
<dbReference type="InterPro" id="IPR003838">
    <property type="entry name" value="ABC3_permease_C"/>
</dbReference>
<dbReference type="GO" id="GO:0005886">
    <property type="term" value="C:plasma membrane"/>
    <property type="evidence" value="ECO:0007669"/>
    <property type="project" value="UniProtKB-SubCell"/>
</dbReference>
<keyword evidence="2" id="KW-1003">Cell membrane</keyword>